<dbReference type="PROSITE" id="PS51318">
    <property type="entry name" value="TAT"/>
    <property type="match status" value="1"/>
</dbReference>
<dbReference type="InterPro" id="IPR051918">
    <property type="entry name" value="STPP_CPPED1"/>
</dbReference>
<accession>A0A5C8NJB9</accession>
<dbReference type="OrthoDB" id="8132905at2"/>
<dbReference type="EMBL" id="VDUX01000003">
    <property type="protein sequence ID" value="TXL61127.1"/>
    <property type="molecule type" value="Genomic_DNA"/>
</dbReference>
<keyword evidence="3" id="KW-1185">Reference proteome</keyword>
<sequence length="570" mass="61180">MPLSRRDLIRSSAVIGGAVALTGAPAFTWPSTADVVAPQFTTLEATLVRGPAGPLGYTPVVTGPGQEHVVREQIFASAGANRAIGRTTMLAFAQLTDVHIVDPESPLRLEYVDRLDDTYGGGPTTGGLLTSSYRAQELTTTHVADSMVQAINRVGVGPVTGANLSFAIQTGDNSDNCQFNEVRWNIDVLDGKKITPASGNKSTYEGVMDAKNKDRHYWKPVTPAGQQPDFYKSKYGFPDAAGLIEASQQTYTPEGLNIPWYAAFGNHDGLVQGNFPLGIALRAVSTGRLKVDALPPGLSEADVFSALNQGKIDPLLGAISPASARIVTRDHNRRQLTRRQVVNEHFNTTGTPKGHGFTAKNRLHGTAYYTFDAGPIRCIVMDTVNPNGYYEGSLDQAQFGWLKGVLALSKTKYVMVFSHHTAESMVNPIIGTGLNAQPRVLGGAVVDLFLANPNVIAWVNGHTHRNQVTPHKAPNGHSGFWEINTASHIDFPQQSRLIEVCKNGDDTLSLFGTMLDHAAPLSHGGSFATSLHMAALSRELSANDPQLDVATARGADGDRNVELLLNDPFA</sequence>
<protein>
    <submittedName>
        <fullName evidence="2">TIGR03767 family metallophosphoesterase</fullName>
    </submittedName>
</protein>
<evidence type="ECO:0000259" key="1">
    <source>
        <dbReference type="Pfam" id="PF00149"/>
    </source>
</evidence>
<evidence type="ECO:0000313" key="2">
    <source>
        <dbReference type="EMBL" id="TXL61127.1"/>
    </source>
</evidence>
<dbReference type="InterPro" id="IPR006311">
    <property type="entry name" value="TAT_signal"/>
</dbReference>
<dbReference type="PANTHER" id="PTHR43143">
    <property type="entry name" value="METALLOPHOSPHOESTERASE, CALCINEURIN SUPERFAMILY"/>
    <property type="match status" value="1"/>
</dbReference>
<reference evidence="2 3" key="1">
    <citation type="submission" date="2019-06" db="EMBL/GenBank/DDBJ databases">
        <title>Aeromicrobium sp. nov., isolated from a maize field.</title>
        <authorList>
            <person name="Lin S.-Y."/>
            <person name="Tsai C.-F."/>
            <person name="Young C.-C."/>
        </authorList>
    </citation>
    <scope>NUCLEOTIDE SEQUENCE [LARGE SCALE GENOMIC DNA]</scope>
    <source>
        <strain evidence="2 3">CC-CFT486</strain>
    </source>
</reference>
<dbReference type="Gene3D" id="3.60.21.10">
    <property type="match status" value="1"/>
</dbReference>
<dbReference type="GO" id="GO:0016787">
    <property type="term" value="F:hydrolase activity"/>
    <property type="evidence" value="ECO:0007669"/>
    <property type="project" value="InterPro"/>
</dbReference>
<dbReference type="SUPFAM" id="SSF56300">
    <property type="entry name" value="Metallo-dependent phosphatases"/>
    <property type="match status" value="1"/>
</dbReference>
<dbReference type="InterPro" id="IPR029052">
    <property type="entry name" value="Metallo-depent_PP-like"/>
</dbReference>
<dbReference type="RefSeq" id="WP_147685136.1">
    <property type="nucleotide sequence ID" value="NZ_VDUX01000003.1"/>
</dbReference>
<dbReference type="PANTHER" id="PTHR43143:SF1">
    <property type="entry name" value="SERINE_THREONINE-PROTEIN PHOSPHATASE CPPED1"/>
    <property type="match status" value="1"/>
</dbReference>
<feature type="domain" description="Calcineurin-like phosphoesterase" evidence="1">
    <location>
        <begin position="253"/>
        <end position="465"/>
    </location>
</feature>
<proteinExistence type="predicted"/>
<dbReference type="InterPro" id="IPR004843">
    <property type="entry name" value="Calcineurin-like_PHP"/>
</dbReference>
<organism evidence="2 3">
    <name type="scientific">Aeromicrobium terrae</name>
    <dbReference type="NCBI Taxonomy" id="2498846"/>
    <lineage>
        <taxon>Bacteria</taxon>
        <taxon>Bacillati</taxon>
        <taxon>Actinomycetota</taxon>
        <taxon>Actinomycetes</taxon>
        <taxon>Propionibacteriales</taxon>
        <taxon>Nocardioidaceae</taxon>
        <taxon>Aeromicrobium</taxon>
    </lineage>
</organism>
<dbReference type="Proteomes" id="UP000321571">
    <property type="component" value="Unassembled WGS sequence"/>
</dbReference>
<comment type="caution">
    <text evidence="2">The sequence shown here is derived from an EMBL/GenBank/DDBJ whole genome shotgun (WGS) entry which is preliminary data.</text>
</comment>
<dbReference type="Pfam" id="PF00149">
    <property type="entry name" value="Metallophos"/>
    <property type="match status" value="1"/>
</dbReference>
<name>A0A5C8NJB9_9ACTN</name>
<evidence type="ECO:0000313" key="3">
    <source>
        <dbReference type="Proteomes" id="UP000321571"/>
    </source>
</evidence>
<dbReference type="NCBIfam" id="TIGR03767">
    <property type="entry name" value="P_acnes_RR"/>
    <property type="match status" value="1"/>
</dbReference>
<dbReference type="InterPro" id="IPR022506">
    <property type="entry name" value="Metallophosphoesterase_PPA1498"/>
</dbReference>
<gene>
    <name evidence="2" type="ORF">FHP06_06710</name>
</gene>
<dbReference type="AlphaFoldDB" id="A0A5C8NJB9"/>